<feature type="transmembrane region" description="Helical" evidence="6">
    <location>
        <begin position="45"/>
        <end position="70"/>
    </location>
</feature>
<evidence type="ECO:0000256" key="4">
    <source>
        <dbReference type="ARBA" id="ARBA00022989"/>
    </source>
</evidence>
<keyword evidence="9" id="KW-1185">Reference proteome</keyword>
<keyword evidence="5 6" id="KW-0472">Membrane</keyword>
<organism evidence="8 9">
    <name type="scientific">Methanosalsum zhilinae (strain DSM 4017 / NBRC 107636 / OCM 62 / WeN5)</name>
    <name type="common">Methanohalophilus zhilinae</name>
    <dbReference type="NCBI Taxonomy" id="679901"/>
    <lineage>
        <taxon>Archaea</taxon>
        <taxon>Methanobacteriati</taxon>
        <taxon>Methanobacteriota</taxon>
        <taxon>Stenosarchaea group</taxon>
        <taxon>Methanomicrobia</taxon>
        <taxon>Methanosarcinales</taxon>
        <taxon>Methanosarcinaceae</taxon>
        <taxon>Methanosalsum</taxon>
    </lineage>
</organism>
<name>F7XLC6_METZD</name>
<protein>
    <submittedName>
        <fullName evidence="8">Phage shock protein C, PspC</fullName>
    </submittedName>
</protein>
<dbReference type="RefSeq" id="WP_013898223.1">
    <property type="nucleotide sequence ID" value="NC_015676.1"/>
</dbReference>
<dbReference type="EMBL" id="CP002101">
    <property type="protein sequence ID" value="AEH60784.1"/>
    <property type="molecule type" value="Genomic_DNA"/>
</dbReference>
<dbReference type="InterPro" id="IPR052027">
    <property type="entry name" value="PspC"/>
</dbReference>
<dbReference type="InterPro" id="IPR007168">
    <property type="entry name" value="Phageshock_PspC_N"/>
</dbReference>
<gene>
    <name evidence="8" type="ordered locus">Mzhil_0922</name>
</gene>
<comment type="subcellular location">
    <subcellularLocation>
        <location evidence="1">Cell membrane</location>
        <topology evidence="1">Single-pass membrane protein</topology>
    </subcellularLocation>
</comment>
<reference evidence="8" key="1">
    <citation type="submission" date="2010-07" db="EMBL/GenBank/DDBJ databases">
        <title>The complete genome of Methanosalsum zhilinae DSM 4017.</title>
        <authorList>
            <consortium name="US DOE Joint Genome Institute (JGI-PGF)"/>
            <person name="Lucas S."/>
            <person name="Copeland A."/>
            <person name="Lapidus A."/>
            <person name="Glavina del Rio T."/>
            <person name="Dalin E."/>
            <person name="Tice H."/>
            <person name="Bruce D."/>
            <person name="Goodwin L."/>
            <person name="Pitluck S."/>
            <person name="Kyrpides N."/>
            <person name="Mavromatis K."/>
            <person name="Ovchinnikova G."/>
            <person name="Daligault H."/>
            <person name="Detter J.C."/>
            <person name="Han C."/>
            <person name="Tapia R."/>
            <person name="Larimer F."/>
            <person name="Land M."/>
            <person name="Hauser L."/>
            <person name="Markowitz V."/>
            <person name="Cheng J.-F."/>
            <person name="Hugenholtz P."/>
            <person name="Woyke T."/>
            <person name="Wu D."/>
            <person name="Spring S."/>
            <person name="Schueler E."/>
            <person name="Brambilla E."/>
            <person name="Klenk H.-P."/>
            <person name="Eisen J.A."/>
        </authorList>
    </citation>
    <scope>NUCLEOTIDE SEQUENCE</scope>
    <source>
        <strain evidence="8">DSM 4017</strain>
    </source>
</reference>
<dbReference type="HOGENOM" id="CLU_143433_0_2_2"/>
<evidence type="ECO:0000256" key="6">
    <source>
        <dbReference type="SAM" id="Phobius"/>
    </source>
</evidence>
<evidence type="ECO:0000256" key="2">
    <source>
        <dbReference type="ARBA" id="ARBA00022475"/>
    </source>
</evidence>
<accession>F7XLC6</accession>
<dbReference type="OrthoDB" id="103681at2157"/>
<dbReference type="Proteomes" id="UP000006622">
    <property type="component" value="Chromosome"/>
</dbReference>
<keyword evidence="3 6" id="KW-0812">Transmembrane</keyword>
<sequence>MNNDETSINENKPKKLTRSKEDRMIAGVCGGIANYFDVDSTLVRILYVIFTLVTAVGVGILLYIVLALVIPEEDIEQ</sequence>
<dbReference type="GeneID" id="10822544"/>
<dbReference type="PANTHER" id="PTHR33885">
    <property type="entry name" value="PHAGE SHOCK PROTEIN C"/>
    <property type="match status" value="1"/>
</dbReference>
<dbReference type="KEGG" id="mzh:Mzhil_0922"/>
<evidence type="ECO:0000259" key="7">
    <source>
        <dbReference type="Pfam" id="PF04024"/>
    </source>
</evidence>
<dbReference type="STRING" id="679901.Mzhil_0922"/>
<dbReference type="GO" id="GO:0005886">
    <property type="term" value="C:plasma membrane"/>
    <property type="evidence" value="ECO:0007669"/>
    <property type="project" value="UniProtKB-SubCell"/>
</dbReference>
<evidence type="ECO:0000256" key="3">
    <source>
        <dbReference type="ARBA" id="ARBA00022692"/>
    </source>
</evidence>
<dbReference type="Pfam" id="PF04024">
    <property type="entry name" value="PspC"/>
    <property type="match status" value="1"/>
</dbReference>
<evidence type="ECO:0000256" key="1">
    <source>
        <dbReference type="ARBA" id="ARBA00004162"/>
    </source>
</evidence>
<proteinExistence type="predicted"/>
<feature type="domain" description="Phage shock protein PspC N-terminal" evidence="7">
    <location>
        <begin position="14"/>
        <end position="73"/>
    </location>
</feature>
<evidence type="ECO:0000256" key="5">
    <source>
        <dbReference type="ARBA" id="ARBA00023136"/>
    </source>
</evidence>
<dbReference type="PANTHER" id="PTHR33885:SF3">
    <property type="entry name" value="PHAGE SHOCK PROTEIN C"/>
    <property type="match status" value="1"/>
</dbReference>
<evidence type="ECO:0000313" key="9">
    <source>
        <dbReference type="Proteomes" id="UP000006622"/>
    </source>
</evidence>
<keyword evidence="4 6" id="KW-1133">Transmembrane helix</keyword>
<dbReference type="AlphaFoldDB" id="F7XLC6"/>
<keyword evidence="2" id="KW-1003">Cell membrane</keyword>
<evidence type="ECO:0000313" key="8">
    <source>
        <dbReference type="EMBL" id="AEH60784.1"/>
    </source>
</evidence>